<evidence type="ECO:0000313" key="8">
    <source>
        <dbReference type="EMBL" id="KAK0410731.1"/>
    </source>
</evidence>
<evidence type="ECO:0000256" key="1">
    <source>
        <dbReference type="ARBA" id="ARBA00022723"/>
    </source>
</evidence>
<protein>
    <recommendedName>
        <fullName evidence="7">RING-type domain-containing protein</fullName>
    </recommendedName>
</protein>
<dbReference type="PROSITE" id="PS50089">
    <property type="entry name" value="ZF_RING_2"/>
    <property type="match status" value="1"/>
</dbReference>
<dbReference type="AlphaFoldDB" id="A0AA39LUK5"/>
<feature type="domain" description="RING-type" evidence="7">
    <location>
        <begin position="7"/>
        <end position="59"/>
    </location>
</feature>
<dbReference type="GO" id="GO:0007131">
    <property type="term" value="P:reciprocal meiotic recombination"/>
    <property type="evidence" value="ECO:0007669"/>
    <property type="project" value="InterPro"/>
</dbReference>
<proteinExistence type="predicted"/>
<feature type="compositionally biased region" description="Polar residues" evidence="6">
    <location>
        <begin position="171"/>
        <end position="182"/>
    </location>
</feature>
<dbReference type="InterPro" id="IPR001841">
    <property type="entry name" value="Znf_RING"/>
</dbReference>
<sequence length="259" mass="29329">MNDFVHCNSCIRQPQNGQNVGFFLGSCSHILCKKCVSKVVLPPGGVKNPKQPHLCLICKRPGRFYEINRQMPSQMMQLFRDPKDLCENYVKQIKQLLDFRSHHRNRLFKAQNEQFKKCSTMYKKLQVEYKKKVEGEKAAINESLRCQEQLKAARVKIGENERELARLRQLVQRSQHTTPSRHSGSRDLGLSTPSHHGDVTFAGVCTSTPIKERGSKPHRVPTGSIFGVGDGLSPIVSGEEYLTTPAMLGLGSARRSEYY</sequence>
<name>A0AA39LUK5_9BILA</name>
<dbReference type="GO" id="GO:0008270">
    <property type="term" value="F:zinc ion binding"/>
    <property type="evidence" value="ECO:0007669"/>
    <property type="project" value="UniProtKB-KW"/>
</dbReference>
<reference evidence="8" key="1">
    <citation type="submission" date="2023-06" db="EMBL/GenBank/DDBJ databases">
        <title>Genomic analysis of the entomopathogenic nematode Steinernema hermaphroditum.</title>
        <authorList>
            <person name="Schwarz E.M."/>
            <person name="Heppert J.K."/>
            <person name="Baniya A."/>
            <person name="Schwartz H.T."/>
            <person name="Tan C.-H."/>
            <person name="Antoshechkin I."/>
            <person name="Sternberg P.W."/>
            <person name="Goodrich-Blair H."/>
            <person name="Dillman A.R."/>
        </authorList>
    </citation>
    <scope>NUCLEOTIDE SEQUENCE</scope>
    <source>
        <strain evidence="8">PS9179</strain>
        <tissue evidence="8">Whole animal</tissue>
    </source>
</reference>
<comment type="caution">
    <text evidence="8">The sequence shown here is derived from an EMBL/GenBank/DDBJ whole genome shotgun (WGS) entry which is preliminary data.</text>
</comment>
<dbReference type="Pfam" id="PF14634">
    <property type="entry name" value="zf-RING_5"/>
    <property type="match status" value="1"/>
</dbReference>
<evidence type="ECO:0000256" key="2">
    <source>
        <dbReference type="ARBA" id="ARBA00022771"/>
    </source>
</evidence>
<dbReference type="SUPFAM" id="SSF57850">
    <property type="entry name" value="RING/U-box"/>
    <property type="match status" value="1"/>
</dbReference>
<keyword evidence="3" id="KW-0862">Zinc</keyword>
<dbReference type="InterPro" id="IPR017907">
    <property type="entry name" value="Znf_RING_CS"/>
</dbReference>
<dbReference type="PANTHER" id="PTHR22663">
    <property type="entry name" value="RING FINGER PROTEIN NARYA-RELATED"/>
    <property type="match status" value="1"/>
</dbReference>
<dbReference type="EMBL" id="JAUCMV010000003">
    <property type="protein sequence ID" value="KAK0410731.1"/>
    <property type="molecule type" value="Genomic_DNA"/>
</dbReference>
<dbReference type="PANTHER" id="PTHR22663:SF17">
    <property type="entry name" value="RING FINGER PROTEIN NARYA-RELATED"/>
    <property type="match status" value="1"/>
</dbReference>
<keyword evidence="1" id="KW-0479">Metal-binding</keyword>
<dbReference type="GO" id="GO:0000795">
    <property type="term" value="C:synaptonemal complex"/>
    <property type="evidence" value="ECO:0007669"/>
    <property type="project" value="InterPro"/>
</dbReference>
<accession>A0AA39LUK5</accession>
<evidence type="ECO:0000256" key="3">
    <source>
        <dbReference type="ARBA" id="ARBA00022833"/>
    </source>
</evidence>
<keyword evidence="9" id="KW-1185">Reference proteome</keyword>
<organism evidence="8 9">
    <name type="scientific">Steinernema hermaphroditum</name>
    <dbReference type="NCBI Taxonomy" id="289476"/>
    <lineage>
        <taxon>Eukaryota</taxon>
        <taxon>Metazoa</taxon>
        <taxon>Ecdysozoa</taxon>
        <taxon>Nematoda</taxon>
        <taxon>Chromadorea</taxon>
        <taxon>Rhabditida</taxon>
        <taxon>Tylenchina</taxon>
        <taxon>Panagrolaimomorpha</taxon>
        <taxon>Strongyloidoidea</taxon>
        <taxon>Steinernematidae</taxon>
        <taxon>Steinernema</taxon>
    </lineage>
</organism>
<feature type="region of interest" description="Disordered" evidence="6">
    <location>
        <begin position="171"/>
        <end position="195"/>
    </location>
</feature>
<evidence type="ECO:0000313" key="9">
    <source>
        <dbReference type="Proteomes" id="UP001175271"/>
    </source>
</evidence>
<dbReference type="InterPro" id="IPR042123">
    <property type="entry name" value="Zip3/RNF212-like"/>
</dbReference>
<dbReference type="GO" id="GO:0007129">
    <property type="term" value="P:homologous chromosome pairing at meiosis"/>
    <property type="evidence" value="ECO:0007669"/>
    <property type="project" value="TreeGrafter"/>
</dbReference>
<evidence type="ECO:0000256" key="6">
    <source>
        <dbReference type="SAM" id="MobiDB-lite"/>
    </source>
</evidence>
<dbReference type="PROSITE" id="PS00518">
    <property type="entry name" value="ZF_RING_1"/>
    <property type="match status" value="1"/>
</dbReference>
<evidence type="ECO:0000259" key="7">
    <source>
        <dbReference type="PROSITE" id="PS50089"/>
    </source>
</evidence>
<keyword evidence="4" id="KW-0469">Meiosis</keyword>
<dbReference type="Proteomes" id="UP001175271">
    <property type="component" value="Unassembled WGS sequence"/>
</dbReference>
<gene>
    <name evidence="8" type="ORF">QR680_005293</name>
</gene>
<dbReference type="GO" id="GO:0019789">
    <property type="term" value="F:SUMO transferase activity"/>
    <property type="evidence" value="ECO:0007669"/>
    <property type="project" value="InterPro"/>
</dbReference>
<keyword evidence="2 5" id="KW-0863">Zinc-finger</keyword>
<dbReference type="GO" id="GO:0016925">
    <property type="term" value="P:protein sumoylation"/>
    <property type="evidence" value="ECO:0007669"/>
    <property type="project" value="TreeGrafter"/>
</dbReference>
<evidence type="ECO:0000256" key="5">
    <source>
        <dbReference type="PROSITE-ProRule" id="PRU00175"/>
    </source>
</evidence>
<evidence type="ECO:0000256" key="4">
    <source>
        <dbReference type="ARBA" id="ARBA00023254"/>
    </source>
</evidence>